<gene>
    <name evidence="1" type="ORF">PTTW11_06144</name>
</gene>
<organism evidence="1 2">
    <name type="scientific">Pyrenophora teres f. teres</name>
    <dbReference type="NCBI Taxonomy" id="97479"/>
    <lineage>
        <taxon>Eukaryota</taxon>
        <taxon>Fungi</taxon>
        <taxon>Dikarya</taxon>
        <taxon>Ascomycota</taxon>
        <taxon>Pezizomycotina</taxon>
        <taxon>Dothideomycetes</taxon>
        <taxon>Pleosporomycetidae</taxon>
        <taxon>Pleosporales</taxon>
        <taxon>Pleosporineae</taxon>
        <taxon>Pleosporaceae</taxon>
        <taxon>Pyrenophora</taxon>
    </lineage>
</organism>
<name>A0A6S6W9U4_9PLEO</name>
<proteinExistence type="predicted"/>
<evidence type="ECO:0000313" key="1">
    <source>
        <dbReference type="EMBL" id="CAE7177291.1"/>
    </source>
</evidence>
<evidence type="ECO:0000313" key="2">
    <source>
        <dbReference type="Proteomes" id="UP000472372"/>
    </source>
</evidence>
<accession>A0A6S6W9U4</accession>
<dbReference type="Proteomes" id="UP000472372">
    <property type="component" value="Chromosome 5"/>
</dbReference>
<dbReference type="AlphaFoldDB" id="A0A6S6W9U4"/>
<protein>
    <submittedName>
        <fullName evidence="1">Uncharacterized protein</fullName>
    </submittedName>
</protein>
<reference evidence="1" key="1">
    <citation type="submission" date="2021-02" db="EMBL/GenBank/DDBJ databases">
        <authorList>
            <person name="Syme A R."/>
            <person name="Syme A R."/>
            <person name="Moolhuijzen P."/>
        </authorList>
    </citation>
    <scope>NUCLEOTIDE SEQUENCE</scope>
    <source>
        <strain evidence="1">W1-1</strain>
    </source>
</reference>
<sequence length="89" mass="9488">MSSSPDNTNTSPATSANSPPRYSTTAPPTYNTSDAHSLASKHSTSKSFFLEMLPKKTPKATAQGSSTMQQKVDAKEAKQAARACYFSAR</sequence>
<dbReference type="EMBL" id="HG992981">
    <property type="protein sequence ID" value="CAE7177291.1"/>
    <property type="molecule type" value="Genomic_DNA"/>
</dbReference>